<evidence type="ECO:0000313" key="11">
    <source>
        <dbReference type="EMBL" id="AIS52156.1"/>
    </source>
</evidence>
<comment type="similarity">
    <text evidence="7">Belongs to the DNA polymerase HolA subunit family.</text>
</comment>
<dbReference type="HOGENOM" id="CLU_044694_2_1_9"/>
<feature type="domain" description="DNA polymerase III delta N-terminal" evidence="9">
    <location>
        <begin position="19"/>
        <end position="138"/>
    </location>
</feature>
<dbReference type="InterPro" id="IPR048466">
    <property type="entry name" value="DNA_pol3_delta-like_C"/>
</dbReference>
<dbReference type="GO" id="GO:0003887">
    <property type="term" value="F:DNA-directed DNA polymerase activity"/>
    <property type="evidence" value="ECO:0007669"/>
    <property type="project" value="UniProtKB-KW"/>
</dbReference>
<evidence type="ECO:0000313" key="12">
    <source>
        <dbReference type="Proteomes" id="UP000029669"/>
    </source>
</evidence>
<dbReference type="InterPro" id="IPR010372">
    <property type="entry name" value="DNA_pol3_delta_N"/>
</dbReference>
<dbReference type="EMBL" id="CP009170">
    <property type="protein sequence ID" value="AIS52156.1"/>
    <property type="molecule type" value="Genomic_DNA"/>
</dbReference>
<dbReference type="KEGG" id="tki:TKV_c09790"/>
<evidence type="ECO:0000256" key="7">
    <source>
        <dbReference type="ARBA" id="ARBA00034754"/>
    </source>
</evidence>
<keyword evidence="6" id="KW-0239">DNA-directed DNA polymerase</keyword>
<evidence type="ECO:0000256" key="6">
    <source>
        <dbReference type="ARBA" id="ARBA00022932"/>
    </source>
</evidence>
<dbReference type="GO" id="GO:0003677">
    <property type="term" value="F:DNA binding"/>
    <property type="evidence" value="ECO:0007669"/>
    <property type="project" value="InterPro"/>
</dbReference>
<dbReference type="InterPro" id="IPR005790">
    <property type="entry name" value="DNA_polIII_delta"/>
</dbReference>
<evidence type="ECO:0000256" key="8">
    <source>
        <dbReference type="ARBA" id="ARBA00049244"/>
    </source>
</evidence>
<dbReference type="GO" id="GO:0006261">
    <property type="term" value="P:DNA-templated DNA replication"/>
    <property type="evidence" value="ECO:0007669"/>
    <property type="project" value="TreeGrafter"/>
</dbReference>
<dbReference type="Pfam" id="PF21694">
    <property type="entry name" value="DNA_pol3_delta_C"/>
    <property type="match status" value="1"/>
</dbReference>
<gene>
    <name evidence="11" type="ORF">TKV_c09790</name>
</gene>
<dbReference type="SUPFAM" id="SSF48019">
    <property type="entry name" value="post-AAA+ oligomerization domain-like"/>
    <property type="match status" value="1"/>
</dbReference>
<accession>A0A097AQP2</accession>
<dbReference type="eggNOG" id="COG1466">
    <property type="taxonomic scope" value="Bacteria"/>
</dbReference>
<proteinExistence type="inferred from homology"/>
<dbReference type="STRING" id="2325.TKV_c09790"/>
<dbReference type="PANTHER" id="PTHR34388">
    <property type="entry name" value="DNA POLYMERASE III SUBUNIT DELTA"/>
    <property type="match status" value="1"/>
</dbReference>
<dbReference type="PANTHER" id="PTHR34388:SF1">
    <property type="entry name" value="DNA POLYMERASE III SUBUNIT DELTA"/>
    <property type="match status" value="1"/>
</dbReference>
<dbReference type="InterPro" id="IPR027417">
    <property type="entry name" value="P-loop_NTPase"/>
</dbReference>
<reference evidence="12" key="1">
    <citation type="journal article" date="2015" name="Genome Announc.">
        <title>Whole-Genome Sequences of 80 Environmental and Clinical Isolates of Burkholderia pseudomallei.</title>
        <authorList>
            <person name="Johnson S.L."/>
            <person name="Baker A.L."/>
            <person name="Chain P.S."/>
            <person name="Currie B.J."/>
            <person name="Daligault H.E."/>
            <person name="Davenport K.W."/>
            <person name="Davis C.B."/>
            <person name="Inglis T.J."/>
            <person name="Kaestli M."/>
            <person name="Koren S."/>
            <person name="Mayo M."/>
            <person name="Merritt A.J."/>
            <person name="Price E.P."/>
            <person name="Sarovich D.S."/>
            <person name="Warner J."/>
            <person name="Rosovitz M.J."/>
        </authorList>
    </citation>
    <scope>NUCLEOTIDE SEQUENCE [LARGE SCALE GENOMIC DNA]</scope>
    <source>
        <strain evidence="12">DSM 2030</strain>
    </source>
</reference>
<dbReference type="NCBIfam" id="TIGR01128">
    <property type="entry name" value="holA"/>
    <property type="match status" value="1"/>
</dbReference>
<evidence type="ECO:0000256" key="3">
    <source>
        <dbReference type="ARBA" id="ARBA00022679"/>
    </source>
</evidence>
<dbReference type="InterPro" id="IPR008921">
    <property type="entry name" value="DNA_pol3_clamp-load_cplx_C"/>
</dbReference>
<organism evidence="11 12">
    <name type="scientific">Thermoanaerobacter kivui</name>
    <name type="common">Acetogenium kivui</name>
    <dbReference type="NCBI Taxonomy" id="2325"/>
    <lineage>
        <taxon>Bacteria</taxon>
        <taxon>Bacillati</taxon>
        <taxon>Bacillota</taxon>
        <taxon>Clostridia</taxon>
        <taxon>Thermoanaerobacterales</taxon>
        <taxon>Thermoanaerobacteraceae</taxon>
        <taxon>Thermoanaerobacter</taxon>
    </lineage>
</organism>
<dbReference type="SUPFAM" id="SSF52540">
    <property type="entry name" value="P-loop containing nucleoside triphosphate hydrolases"/>
    <property type="match status" value="1"/>
</dbReference>
<evidence type="ECO:0000259" key="10">
    <source>
        <dbReference type="Pfam" id="PF21694"/>
    </source>
</evidence>
<dbReference type="Gene3D" id="1.20.272.10">
    <property type="match status" value="1"/>
</dbReference>
<dbReference type="Proteomes" id="UP000029669">
    <property type="component" value="Chromosome"/>
</dbReference>
<feature type="domain" description="DNA polymerase III delta subunit-like C-terminal" evidence="10">
    <location>
        <begin position="217"/>
        <end position="335"/>
    </location>
</feature>
<dbReference type="Gene3D" id="3.40.50.300">
    <property type="entry name" value="P-loop containing nucleotide triphosphate hydrolases"/>
    <property type="match status" value="1"/>
</dbReference>
<sequence length="338" mass="39657">MNYKELIDSLKKEEIHNVYLFYGEERFLLSEAIKRFKERLLKEETYEMNYVVIEKNDPEEYVDAIIESCETLPFFSEYKLVVVKNEEDQLSKLTDKGLKKLTNYMEKRINTLENKTVLIIVDGEKIDLRKKFYKFIEKVGKIAYFQRLSFEEAVNYAGYLLKKSGKKISKANVEYLVKNVGTDLYAIVNEIHKIVFYCDKEEIKVEDMKEVLTTNVQQNIFDLVNAIGMKREKEAYRVLNALLEKGEMPLIILTMIVRQLRLIAKAKKFDGKWVDKKTFASYVGIPYFAVDELMRQSSLFKKEDLKEAYRECLKCDIALKSGMDSDLALESLIKKLCK</sequence>
<protein>
    <recommendedName>
        <fullName evidence="2">DNA polymerase III subunit delta</fullName>
        <ecNumber evidence="1">2.7.7.7</ecNumber>
    </recommendedName>
</protein>
<dbReference type="Gene3D" id="1.10.8.60">
    <property type="match status" value="1"/>
</dbReference>
<evidence type="ECO:0000256" key="4">
    <source>
        <dbReference type="ARBA" id="ARBA00022695"/>
    </source>
</evidence>
<dbReference type="AlphaFoldDB" id="A0A097AQP2"/>
<evidence type="ECO:0000256" key="5">
    <source>
        <dbReference type="ARBA" id="ARBA00022705"/>
    </source>
</evidence>
<name>A0A097AQP2_THEKI</name>
<evidence type="ECO:0000259" key="9">
    <source>
        <dbReference type="Pfam" id="PF06144"/>
    </source>
</evidence>
<keyword evidence="4" id="KW-0548">Nucleotidyltransferase</keyword>
<dbReference type="RefSeq" id="WP_049684953.1">
    <property type="nucleotide sequence ID" value="NZ_CP009170.1"/>
</dbReference>
<keyword evidence="5" id="KW-0235">DNA replication</keyword>
<keyword evidence="3" id="KW-0808">Transferase</keyword>
<evidence type="ECO:0000256" key="2">
    <source>
        <dbReference type="ARBA" id="ARBA00017703"/>
    </source>
</evidence>
<comment type="catalytic activity">
    <reaction evidence="8">
        <text>DNA(n) + a 2'-deoxyribonucleoside 5'-triphosphate = DNA(n+1) + diphosphate</text>
        <dbReference type="Rhea" id="RHEA:22508"/>
        <dbReference type="Rhea" id="RHEA-COMP:17339"/>
        <dbReference type="Rhea" id="RHEA-COMP:17340"/>
        <dbReference type="ChEBI" id="CHEBI:33019"/>
        <dbReference type="ChEBI" id="CHEBI:61560"/>
        <dbReference type="ChEBI" id="CHEBI:173112"/>
        <dbReference type="EC" id="2.7.7.7"/>
    </reaction>
</comment>
<dbReference type="GO" id="GO:0009360">
    <property type="term" value="C:DNA polymerase III complex"/>
    <property type="evidence" value="ECO:0007669"/>
    <property type="project" value="InterPro"/>
</dbReference>
<evidence type="ECO:0000256" key="1">
    <source>
        <dbReference type="ARBA" id="ARBA00012417"/>
    </source>
</evidence>
<dbReference type="Pfam" id="PF06144">
    <property type="entry name" value="DNA_pol3_delta"/>
    <property type="match status" value="1"/>
</dbReference>
<dbReference type="OrthoDB" id="9775929at2"/>
<keyword evidence="12" id="KW-1185">Reference proteome</keyword>
<dbReference type="EC" id="2.7.7.7" evidence="1"/>